<sequence length="927" mass="103207">MDFGSYRDSEELFEKKKSVDWLSWCCLSPFTKYVLPIFLTCVVLVLGVYFGLLAWLSSDLDDFGSHSTCHLQPIYYVPCLPKTSELDEGKCLEVGCCWRRDTGVCYHPFPSPYGYRVDGQSGDDKVIRSTRERSPNGGEMRQRLVFRVEEVSDRHVRIALKTNADKLQNKARKSEAASGRFIDFGGFFDFLPGDGTSKIEKLPLAGKSSIEVLMHEPNFSVSLRRSPNESSPAKGTLLLSTARGPLIVTDHYWEWTLYMTSVSGTIYGLDSLELNGTTNWIYNNENATVKPAFVAIDNRGNAMACLVDFAGPLEIQVLNESNLVILRGFSVPDEIAIEVFSGPSGTEATQQIALATRSASSRLLQSNLYGLHLCPEVGRNKKLTPAQEGLDSLKSSIDSMKKLQAPWDSHCLYRKLGGLGLQQAKLSEAEKKIIDEAKSILGTAGKSLASHLTPMLLNKPGDELQSALSKESCLLLNGSSVYAGSYESHPVVYPNWASSRARDLAGKSLDAYVSELSPDFIVLRDDWPKDETERPRIGETQLDYLPEGLRSLMSRRTLPYDLVENDERHYTRHNLYARSFVDFVASKSPFMEIRGESCNVEKVKASWESLRRVLQAGIAASMMGYIPTAMYVCGAEDPYDRIDEELCDRWYGAAVSWPWILSLPEKSPGSSRLTSTTSRRIAEFLRLRSSLSTYHHTVLASYQRTGFPILSTSRLHYPDEIQPRNVTLGQFFWGDSLLVGLVTQPKRKQVHMWLPGRYQWRHLLGGSAIDPTWNGSSISVPVFDGQIVTLLRPGRIISLHEIDLADPPSNSGEAMRKNLQLSANLLCTDENTCSAKGRVYYGDSSDGEFLLARLDGTSTLTLENVSKVQAVACGGIRSQATIIENVEVLGQGSASLKLDFCEYELAEGKDEIAETLDFKKVEEVMMR</sequence>
<evidence type="ECO:0000256" key="3">
    <source>
        <dbReference type="RuleBase" id="RU361185"/>
    </source>
</evidence>
<organism evidence="6 7">
    <name type="scientific">Trichomalopsis sarcophagae</name>
    <dbReference type="NCBI Taxonomy" id="543379"/>
    <lineage>
        <taxon>Eukaryota</taxon>
        <taxon>Metazoa</taxon>
        <taxon>Ecdysozoa</taxon>
        <taxon>Arthropoda</taxon>
        <taxon>Hexapoda</taxon>
        <taxon>Insecta</taxon>
        <taxon>Pterygota</taxon>
        <taxon>Neoptera</taxon>
        <taxon>Endopterygota</taxon>
        <taxon>Hymenoptera</taxon>
        <taxon>Apocrita</taxon>
        <taxon>Proctotrupomorpha</taxon>
        <taxon>Chalcidoidea</taxon>
        <taxon>Pteromalidae</taxon>
        <taxon>Pteromalinae</taxon>
        <taxon>Trichomalopsis</taxon>
    </lineage>
</organism>
<evidence type="ECO:0000256" key="1">
    <source>
        <dbReference type="ARBA" id="ARBA00023157"/>
    </source>
</evidence>
<gene>
    <name evidence="6" type="ORF">TSAR_011843</name>
</gene>
<feature type="domain" description="P-type" evidence="5">
    <location>
        <begin position="67"/>
        <end position="109"/>
    </location>
</feature>
<dbReference type="PANTHER" id="PTHR22762:SF167">
    <property type="entry name" value="LYSOSOMAL ALPHA-GLUCOSIDASE-LIKE PROTEIN"/>
    <property type="match status" value="1"/>
</dbReference>
<comment type="caution">
    <text evidence="2">Lacks conserved residue(s) required for the propagation of feature annotation.</text>
</comment>
<dbReference type="InterPro" id="IPR013780">
    <property type="entry name" value="Glyco_hydro_b"/>
</dbReference>
<dbReference type="InterPro" id="IPR044913">
    <property type="entry name" value="P_trefoil_dom_sf"/>
</dbReference>
<comment type="similarity">
    <text evidence="3">Belongs to the glycosyl hydrolase 31 family.</text>
</comment>
<dbReference type="OrthoDB" id="5839090at2759"/>
<keyword evidence="1" id="KW-1015">Disulfide bond</keyword>
<dbReference type="InterPro" id="IPR048395">
    <property type="entry name" value="Glyco_hydro_31_C"/>
</dbReference>
<protein>
    <recommendedName>
        <fullName evidence="5">P-type domain-containing protein</fullName>
    </recommendedName>
</protein>
<keyword evidence="3" id="KW-0378">Hydrolase</keyword>
<dbReference type="Gene3D" id="3.20.20.80">
    <property type="entry name" value="Glycosidases"/>
    <property type="match status" value="1"/>
</dbReference>
<evidence type="ECO:0000256" key="4">
    <source>
        <dbReference type="SAM" id="Phobius"/>
    </source>
</evidence>
<keyword evidence="4" id="KW-0812">Transmembrane</keyword>
<keyword evidence="4" id="KW-0472">Membrane</keyword>
<dbReference type="EMBL" id="NNAY01002639">
    <property type="protein sequence ID" value="OXU20885.1"/>
    <property type="molecule type" value="Genomic_DNA"/>
</dbReference>
<dbReference type="Gene3D" id="2.60.40.1180">
    <property type="entry name" value="Golgi alpha-mannosidase II"/>
    <property type="match status" value="1"/>
</dbReference>
<dbReference type="GO" id="GO:0006491">
    <property type="term" value="P:N-glycan processing"/>
    <property type="evidence" value="ECO:0007669"/>
    <property type="project" value="TreeGrafter"/>
</dbReference>
<keyword evidence="4" id="KW-1133">Transmembrane helix</keyword>
<dbReference type="PROSITE" id="PS51448">
    <property type="entry name" value="P_TREFOIL_2"/>
    <property type="match status" value="1"/>
</dbReference>
<evidence type="ECO:0000313" key="6">
    <source>
        <dbReference type="EMBL" id="OXU20885.1"/>
    </source>
</evidence>
<dbReference type="Proteomes" id="UP000215335">
    <property type="component" value="Unassembled WGS sequence"/>
</dbReference>
<evidence type="ECO:0000259" key="5">
    <source>
        <dbReference type="PROSITE" id="PS51448"/>
    </source>
</evidence>
<dbReference type="Pfam" id="PF01055">
    <property type="entry name" value="Glyco_hydro_31_2nd"/>
    <property type="match status" value="1"/>
</dbReference>
<feature type="transmembrane region" description="Helical" evidence="4">
    <location>
        <begin position="33"/>
        <end position="56"/>
    </location>
</feature>
<comment type="caution">
    <text evidence="6">The sequence shown here is derived from an EMBL/GenBank/DDBJ whole genome shotgun (WGS) entry which is preliminary data.</text>
</comment>
<proteinExistence type="inferred from homology"/>
<dbReference type="GO" id="GO:0090599">
    <property type="term" value="F:alpha-glucosidase activity"/>
    <property type="evidence" value="ECO:0007669"/>
    <property type="project" value="TreeGrafter"/>
</dbReference>
<evidence type="ECO:0000256" key="2">
    <source>
        <dbReference type="PROSITE-ProRule" id="PRU00779"/>
    </source>
</evidence>
<dbReference type="GO" id="GO:0005975">
    <property type="term" value="P:carbohydrate metabolic process"/>
    <property type="evidence" value="ECO:0007669"/>
    <property type="project" value="InterPro"/>
</dbReference>
<dbReference type="InterPro" id="IPR000519">
    <property type="entry name" value="P_trefoil_dom"/>
</dbReference>
<name>A0A232ER86_9HYME</name>
<accession>A0A232ER86</accession>
<dbReference type="AlphaFoldDB" id="A0A232ER86"/>
<dbReference type="Pfam" id="PF21365">
    <property type="entry name" value="Glyco_hydro_31_3rd"/>
    <property type="match status" value="1"/>
</dbReference>
<dbReference type="PANTHER" id="PTHR22762">
    <property type="entry name" value="ALPHA-GLUCOSIDASE"/>
    <property type="match status" value="1"/>
</dbReference>
<dbReference type="SUPFAM" id="SSF57492">
    <property type="entry name" value="Trefoil"/>
    <property type="match status" value="1"/>
</dbReference>
<dbReference type="InterPro" id="IPR000322">
    <property type="entry name" value="Glyco_hydro_31_TIM"/>
</dbReference>
<evidence type="ECO:0000313" key="7">
    <source>
        <dbReference type="Proteomes" id="UP000215335"/>
    </source>
</evidence>
<keyword evidence="3" id="KW-0326">Glycosidase</keyword>
<dbReference type="STRING" id="543379.A0A232ER86"/>
<keyword evidence="7" id="KW-1185">Reference proteome</keyword>
<reference evidence="6 7" key="1">
    <citation type="journal article" date="2017" name="Curr. Biol.">
        <title>The Evolution of Venom by Co-option of Single-Copy Genes.</title>
        <authorList>
            <person name="Martinson E.O."/>
            <person name="Mrinalini"/>
            <person name="Kelkar Y.D."/>
            <person name="Chang C.H."/>
            <person name="Werren J.H."/>
        </authorList>
    </citation>
    <scope>NUCLEOTIDE SEQUENCE [LARGE SCALE GENOMIC DNA]</scope>
    <source>
        <strain evidence="6 7">Alberta</strain>
        <tissue evidence="6">Whole body</tissue>
    </source>
</reference>